<reference evidence="3" key="1">
    <citation type="submission" date="2017-05" db="EMBL/GenBank/DDBJ databases">
        <authorList>
            <person name="Kirkegaard R."/>
            <person name="Mcilroy J S."/>
        </authorList>
    </citation>
    <scope>NUCLEOTIDE SEQUENCE [LARGE SCALE GENOMIC DNA]</scope>
</reference>
<keyword evidence="1" id="KW-0472">Membrane</keyword>
<keyword evidence="1" id="KW-1133">Transmembrane helix</keyword>
<dbReference type="AlphaFoldDB" id="A0A1Y6K1K9"/>
<organism evidence="2 3">
    <name type="scientific">Candidatus Brevifilum fermentans</name>
    <dbReference type="NCBI Taxonomy" id="1986204"/>
    <lineage>
        <taxon>Bacteria</taxon>
        <taxon>Bacillati</taxon>
        <taxon>Chloroflexota</taxon>
        <taxon>Anaerolineae</taxon>
        <taxon>Anaerolineales</taxon>
        <taxon>Anaerolineaceae</taxon>
        <taxon>Candidatus Brevifilum</taxon>
    </lineage>
</organism>
<keyword evidence="3" id="KW-1185">Reference proteome</keyword>
<dbReference type="Proteomes" id="UP000195514">
    <property type="component" value="Chromosome I"/>
</dbReference>
<name>A0A1Y6K1K9_9CHLR</name>
<gene>
    <name evidence="2" type="ORF">CFX1CAM_0468</name>
</gene>
<sequence>MGFTSPCLKRIELHRRTWRFVFFALAILAGFAAGLGYGWLIHPVGYHSIDPQTLQIDYQTDFVLMVAELYRAEGDLAMALARLDFLGGSPQVTINDAIDYANTRSYAAADLQLMQDLASVLRQALDGRD</sequence>
<evidence type="ECO:0000313" key="2">
    <source>
        <dbReference type="EMBL" id="SMX53534.1"/>
    </source>
</evidence>
<protein>
    <submittedName>
        <fullName evidence="2">Uncharacterized protein</fullName>
    </submittedName>
</protein>
<dbReference type="KEGG" id="abat:CFX1CAM_0468"/>
<dbReference type="EMBL" id="LT859958">
    <property type="protein sequence ID" value="SMX53534.1"/>
    <property type="molecule type" value="Genomic_DNA"/>
</dbReference>
<accession>A0A1Y6K1K9</accession>
<proteinExistence type="predicted"/>
<keyword evidence="1" id="KW-0812">Transmembrane</keyword>
<feature type="transmembrane region" description="Helical" evidence="1">
    <location>
        <begin position="20"/>
        <end position="40"/>
    </location>
</feature>
<evidence type="ECO:0000313" key="3">
    <source>
        <dbReference type="Proteomes" id="UP000195514"/>
    </source>
</evidence>
<evidence type="ECO:0000256" key="1">
    <source>
        <dbReference type="SAM" id="Phobius"/>
    </source>
</evidence>